<dbReference type="OrthoDB" id="9809196at2"/>
<feature type="transmembrane region" description="Helical" evidence="1">
    <location>
        <begin position="89"/>
        <end position="105"/>
    </location>
</feature>
<reference evidence="2 3" key="1">
    <citation type="submission" date="2012-08" db="EMBL/GenBank/DDBJ databases">
        <title>The Genome Sequence of Barnesiella intestinihominis YIT 11860.</title>
        <authorList>
            <consortium name="The Broad Institute Genome Sequencing Platform"/>
            <person name="Earl A."/>
            <person name="Ward D."/>
            <person name="Feldgarden M."/>
            <person name="Gevers D."/>
            <person name="Morotomi M."/>
            <person name="Walker B."/>
            <person name="Young S.K."/>
            <person name="Zeng Q."/>
            <person name="Gargeya S."/>
            <person name="Fitzgerald M."/>
            <person name="Haas B."/>
            <person name="Abouelleil A."/>
            <person name="Alvarado L."/>
            <person name="Arachchi H.M."/>
            <person name="Berlin A.M."/>
            <person name="Chapman S.B."/>
            <person name="Goldberg J."/>
            <person name="Griggs A."/>
            <person name="Gujja S."/>
            <person name="Hansen M."/>
            <person name="Howarth C."/>
            <person name="Imamovic A."/>
            <person name="Larimer J."/>
            <person name="McCowen C."/>
            <person name="Montmayeur A."/>
            <person name="Murphy C."/>
            <person name="Neiman D."/>
            <person name="Pearson M."/>
            <person name="Priest M."/>
            <person name="Roberts A."/>
            <person name="Saif S."/>
            <person name="Shea T."/>
            <person name="Sisk P."/>
            <person name="Sykes S."/>
            <person name="Wortman J."/>
            <person name="Nusbaum C."/>
            <person name="Birren B."/>
        </authorList>
    </citation>
    <scope>NUCLEOTIDE SEQUENCE [LARGE SCALE GENOMIC DNA]</scope>
    <source>
        <strain evidence="2 3">YIT 11860</strain>
    </source>
</reference>
<feature type="transmembrane region" description="Helical" evidence="1">
    <location>
        <begin position="326"/>
        <end position="345"/>
    </location>
</feature>
<dbReference type="HOGENOM" id="CLU_030795_2_0_10"/>
<feature type="transmembrane region" description="Helical" evidence="1">
    <location>
        <begin position="226"/>
        <end position="248"/>
    </location>
</feature>
<dbReference type="InterPro" id="IPR025291">
    <property type="entry name" value="DUF4153"/>
</dbReference>
<dbReference type="PATRIC" id="fig|742726.3.peg.346"/>
<keyword evidence="1" id="KW-0812">Transmembrane</keyword>
<feature type="transmembrane region" description="Helical" evidence="1">
    <location>
        <begin position="296"/>
        <end position="314"/>
    </location>
</feature>
<gene>
    <name evidence="2" type="ORF">HMPREF9448_00340</name>
</gene>
<comment type="caution">
    <text evidence="2">The sequence shown here is derived from an EMBL/GenBank/DDBJ whole genome shotgun (WGS) entry which is preliminary data.</text>
</comment>
<evidence type="ECO:0008006" key="4">
    <source>
        <dbReference type="Google" id="ProtNLM"/>
    </source>
</evidence>
<evidence type="ECO:0000256" key="1">
    <source>
        <dbReference type="SAM" id="Phobius"/>
    </source>
</evidence>
<keyword evidence="3" id="KW-1185">Reference proteome</keyword>
<feature type="transmembrane region" description="Helical" evidence="1">
    <location>
        <begin position="145"/>
        <end position="174"/>
    </location>
</feature>
<keyword evidence="1" id="KW-0472">Membrane</keyword>
<name>K0XQN4_9BACT</name>
<dbReference type="EMBL" id="ADLE01000001">
    <property type="protein sequence ID" value="EJZ66165.1"/>
    <property type="molecule type" value="Genomic_DNA"/>
</dbReference>
<proteinExistence type="predicted"/>
<dbReference type="eggNOG" id="COG1835">
    <property type="taxonomic scope" value="Bacteria"/>
</dbReference>
<protein>
    <recommendedName>
        <fullName evidence="4">DUF4153 domain-containing protein</fullName>
    </recommendedName>
</protein>
<dbReference type="GeneID" id="77847696"/>
<feature type="transmembrane region" description="Helical" evidence="1">
    <location>
        <begin position="58"/>
        <end position="77"/>
    </location>
</feature>
<dbReference type="Proteomes" id="UP000006044">
    <property type="component" value="Unassembled WGS sequence"/>
</dbReference>
<accession>K0XQN4</accession>
<evidence type="ECO:0000313" key="2">
    <source>
        <dbReference type="EMBL" id="EJZ66165.1"/>
    </source>
</evidence>
<dbReference type="AlphaFoldDB" id="K0XQN4"/>
<feature type="transmembrane region" description="Helical" evidence="1">
    <location>
        <begin position="352"/>
        <end position="371"/>
    </location>
</feature>
<feature type="transmembrane region" description="Helical" evidence="1">
    <location>
        <begin position="26"/>
        <end position="46"/>
    </location>
</feature>
<evidence type="ECO:0000313" key="3">
    <source>
        <dbReference type="Proteomes" id="UP000006044"/>
    </source>
</evidence>
<feature type="transmembrane region" description="Helical" evidence="1">
    <location>
        <begin position="260"/>
        <end position="284"/>
    </location>
</feature>
<feature type="transmembrane region" description="Helical" evidence="1">
    <location>
        <begin position="186"/>
        <end position="205"/>
    </location>
</feature>
<dbReference type="Pfam" id="PF13687">
    <property type="entry name" value="DUF4153"/>
    <property type="match status" value="1"/>
</dbReference>
<sequence length="576" mass="66104">MLDRINTFRWQSITETLLNALKRFPVAATATIGLCISLLLLVNLPYEQVKGSILYEPSYWYVWVGTLPLAASIVLCFENRLNPTIRHSVSLLAVLLWNLYGYISNDTPEHFFGALAFIAPIVTFFSSLFWAAFLKKDTDTSFWNFSYLLCIQILTGLLFASVLAAGLSLALFSTDTLFGCEFKSEMYSNIHVLCYTLFFPFYLLGNIPIASITETKTRSFAQAWKILGLYILLPLLILYGTILYAYLIKIIIQWQLPDGWVSALVSILTIGGTITLFILYPLCIQKNRPLKFFRQWFGILLLPLLILMTVGIIRRFQDYGITTNRLYVLLLNFWCYTTALYTIFTSGKKIKIPFISFILLFLISSIGPWRFSEITRYTMHKRIDTLIQNNKLGTNNLLTFDSLETQCTQLDSIDATRLQDDLLYLTENYGAKDIQVWFTDSVSSMQFSKLTQGITSALNRSQENHRIYFSYYQSDSYEGKNINIKDYQYALFFDENSNIRTNSDNVEILGPDSTVVAVYPLVDLLKKQNYKVNSNDTIWSFRGNNTYILPLSLDGYMNNPQEIGGLYIKGIVFYNP</sequence>
<feature type="transmembrane region" description="Helical" evidence="1">
    <location>
        <begin position="111"/>
        <end position="133"/>
    </location>
</feature>
<dbReference type="STRING" id="742726.HMPREF9448_00340"/>
<dbReference type="RefSeq" id="WP_008860839.1">
    <property type="nucleotide sequence ID" value="NZ_JH815203.1"/>
</dbReference>
<keyword evidence="1" id="KW-1133">Transmembrane helix</keyword>
<organism evidence="2 3">
    <name type="scientific">Barnesiella intestinihominis YIT 11860</name>
    <dbReference type="NCBI Taxonomy" id="742726"/>
    <lineage>
        <taxon>Bacteria</taxon>
        <taxon>Pseudomonadati</taxon>
        <taxon>Bacteroidota</taxon>
        <taxon>Bacteroidia</taxon>
        <taxon>Bacteroidales</taxon>
        <taxon>Barnesiellaceae</taxon>
        <taxon>Barnesiella</taxon>
    </lineage>
</organism>